<evidence type="ECO:0000313" key="6">
    <source>
        <dbReference type="Proteomes" id="UP000255066"/>
    </source>
</evidence>
<dbReference type="STRING" id="28083.Lbir_2678"/>
<keyword evidence="1" id="KW-0175">Coiled coil</keyword>
<evidence type="ECO:0000313" key="3">
    <source>
        <dbReference type="EMBL" id="KTC68076.1"/>
    </source>
</evidence>
<accession>A0A378IG81</accession>
<dbReference type="Proteomes" id="UP000255066">
    <property type="component" value="Unassembled WGS sequence"/>
</dbReference>
<evidence type="ECO:0000313" key="5">
    <source>
        <dbReference type="Proteomes" id="UP000054735"/>
    </source>
</evidence>
<organism evidence="4 6">
    <name type="scientific">Legionella birminghamensis</name>
    <dbReference type="NCBI Taxonomy" id="28083"/>
    <lineage>
        <taxon>Bacteria</taxon>
        <taxon>Pseudomonadati</taxon>
        <taxon>Pseudomonadota</taxon>
        <taxon>Gammaproteobacteria</taxon>
        <taxon>Legionellales</taxon>
        <taxon>Legionellaceae</taxon>
        <taxon>Legionella</taxon>
    </lineage>
</organism>
<feature type="region of interest" description="Disordered" evidence="2">
    <location>
        <begin position="868"/>
        <end position="887"/>
    </location>
</feature>
<evidence type="ECO:0000256" key="2">
    <source>
        <dbReference type="SAM" id="MobiDB-lite"/>
    </source>
</evidence>
<name>A0A378IG81_9GAMM</name>
<evidence type="ECO:0000256" key="1">
    <source>
        <dbReference type="SAM" id="Coils"/>
    </source>
</evidence>
<reference evidence="3 5" key="1">
    <citation type="submission" date="2015-11" db="EMBL/GenBank/DDBJ databases">
        <title>Genomic analysis of 38 Legionella species identifies large and diverse effector repertoires.</title>
        <authorList>
            <person name="Burstein D."/>
            <person name="Amaro F."/>
            <person name="Zusman T."/>
            <person name="Lifshitz Z."/>
            <person name="Cohen O."/>
            <person name="Gilbert J.A."/>
            <person name="Pupko T."/>
            <person name="Shuman H.A."/>
            <person name="Segal G."/>
        </authorList>
    </citation>
    <scope>NUCLEOTIDE SEQUENCE [LARGE SCALE GENOMIC DNA]</scope>
    <source>
        <strain evidence="3 5">CDC#1407-AL-14</strain>
    </source>
</reference>
<reference evidence="4 6" key="2">
    <citation type="submission" date="2018-06" db="EMBL/GenBank/DDBJ databases">
        <authorList>
            <consortium name="Pathogen Informatics"/>
            <person name="Doyle S."/>
        </authorList>
    </citation>
    <scope>NUCLEOTIDE SEQUENCE [LARGE SCALE GENOMIC DNA]</scope>
    <source>
        <strain evidence="4 6">NCTC12437</strain>
    </source>
</reference>
<gene>
    <name evidence="3" type="ORF">Lbir_2678</name>
    <name evidence="4" type="ORF">NCTC12437_00985</name>
</gene>
<dbReference type="EMBL" id="UGNW01000001">
    <property type="protein sequence ID" value="STX31214.1"/>
    <property type="molecule type" value="Genomic_DNA"/>
</dbReference>
<dbReference type="EMBL" id="LNXT01000048">
    <property type="protein sequence ID" value="KTC68076.1"/>
    <property type="molecule type" value="Genomic_DNA"/>
</dbReference>
<dbReference type="Proteomes" id="UP000054735">
    <property type="component" value="Unassembled WGS sequence"/>
</dbReference>
<evidence type="ECO:0000313" key="4">
    <source>
        <dbReference type="EMBL" id="STX31214.1"/>
    </source>
</evidence>
<keyword evidence="5" id="KW-1185">Reference proteome</keyword>
<dbReference type="AlphaFoldDB" id="A0A378IG81"/>
<feature type="coiled-coil region" evidence="1">
    <location>
        <begin position="475"/>
        <end position="509"/>
    </location>
</feature>
<protein>
    <submittedName>
        <fullName evidence="4">Coiled-coil protein</fullName>
    </submittedName>
</protein>
<proteinExistence type="predicted"/>
<sequence length="887" mass="99209">MDPTQKNRIMIRFLKEISVNKGIDISAEQLAPYRDLDTALESIEAHGVGVIDYTTVENSAGQWGRLKDILLKNVKFADGSPPRPAGYNAGGLRRRIEFWRRDDRLSALPQNDYYNRNTVATPDTLELTQLKAAARAKLEPIIKQFLHRDHPFRAANDAHVKSVIAQLEKRMKTQTAGSPENNKDKERLDMMRDLDKINNLKLIRVPDEVGGSATYCELAESAGGVTEKVSLVSLATVRQQLGNLRDGNPVNRATYTAARGNFKLGTEAIIKLPKHGEIAEVQREAMALNVSRMLGLDTTRATTMTHNGQPALFVPFDNIRLLKDFAKGKTFSSFGSSKTYEHYSTLNPVGAGLQPNEYIDDFGPSLGLFYLCSDTDAIGGYNQNKALRNARSLFVFDQVIMSKDKLGLDSRLSMQPIETLVKHTRHGQGRNRTLIEDSSFNAKFDSLEQLKNQSALLLQYADRVAWQHSIREQQLNRLLQRRDLTTIQRKTAEKELKDVTALKKDANELRTVMSERIRKIDSVLPRHNPAHISRPELRQGLILEKLLHNPVLFTSQGRPYKHPWTTRQNNPVKTIEAIDGGRVMLTFGKDLSPDMVNFLQRQGAGASLALRGNRQLVISRADLANLNEKMLHPEAQAAYAHDKNYLDIRDLRAISPAYEDGNKETILTSVTNYHRIMASHIPADQKIQAMQASQREIQDAINGTENKGFGMHVMKKLQFDMQQKLQGMIPPLDRPGNLNAAFNAAVRLDRVSEFNKVLQEAILKNRVNSAAFISYLTDCVQAAGLATNHTEAVARSQEISDRSAAALLQFSQPLPAPVMPVVPVVDVLSDDDEDLEVLPVSLVEVLREDQQVQRELVSDARAPTMIIQPTDGTLNDKPEDPTIEVSV</sequence>